<keyword evidence="9" id="KW-1185">Reference proteome</keyword>
<gene>
    <name evidence="8" type="ORF">LWC34_21965</name>
</gene>
<evidence type="ECO:0000259" key="6">
    <source>
        <dbReference type="PROSITE" id="PS51898"/>
    </source>
</evidence>
<reference evidence="8 9" key="1">
    <citation type="submission" date="2021-12" db="EMBL/GenBank/DDBJ databases">
        <title>Genome sequence of Kibdelosporangium philippinense ATCC 49844.</title>
        <authorList>
            <person name="Fedorov E.A."/>
            <person name="Omeragic M."/>
            <person name="Shalygina K.F."/>
            <person name="Maclea K.S."/>
        </authorList>
    </citation>
    <scope>NUCLEOTIDE SEQUENCE [LARGE SCALE GENOMIC DNA]</scope>
    <source>
        <strain evidence="8 9">ATCC 49844</strain>
    </source>
</reference>
<dbReference type="SUPFAM" id="SSF56349">
    <property type="entry name" value="DNA breaking-rejoining enzymes"/>
    <property type="match status" value="1"/>
</dbReference>
<feature type="domain" description="Tyr recombinase" evidence="6">
    <location>
        <begin position="182"/>
        <end position="430"/>
    </location>
</feature>
<dbReference type="PANTHER" id="PTHR30349:SF91">
    <property type="entry name" value="INTA PROTEIN"/>
    <property type="match status" value="1"/>
</dbReference>
<feature type="domain" description="Core-binding (CB)" evidence="7">
    <location>
        <begin position="73"/>
        <end position="161"/>
    </location>
</feature>
<dbReference type="Pfam" id="PF14659">
    <property type="entry name" value="Phage_int_SAM_3"/>
    <property type="match status" value="1"/>
</dbReference>
<sequence length="451" mass="51047">MGRKKRPEGTRAPNGASSIYLGKDGKWHGRVTMGVRDDGKPDRRHVQRATEAEVIKAVRKLEQERDSGTARKPGRTQKVEQWLLHWLENIARPSVKYKAYRAYSTAVHRHLIPGVGSHRLDTIEPEHFEKLYARILEGRKLKPATAHQVHRTARTAFGEAVRRGHINRNPVALAKAPRVEEEEIEPFDIEEIQRLIKMALTRRNGVRFVLALALGTRQGETIGLKWSRLDKRTKTLTITRQLQRRTWEHGCSDPHECGAKYHKVKPCKKSCKRHTRACPPPCPPDCTSHARWCPKRHGGGLVEADVKSKSGRRVIGLPTQLYTLLEEHRAAQDTEREHAANEWHDGGWMFAQPNGRPIDPRQDHAEWLELLSAAGVRTARLHDARHTAATVLLLLGVSERAAMDVMGWSHSAMAKRYMHVTDALRRSIADQVGGLLWGTTETGNETGENDE</sequence>
<evidence type="ECO:0000313" key="9">
    <source>
        <dbReference type="Proteomes" id="UP001521150"/>
    </source>
</evidence>
<protein>
    <submittedName>
        <fullName evidence="8">Tyrosine-type recombinase/integrase</fullName>
    </submittedName>
</protein>
<proteinExistence type="predicted"/>
<feature type="region of interest" description="Disordered" evidence="5">
    <location>
        <begin position="1"/>
        <end position="24"/>
    </location>
</feature>
<dbReference type="InterPro" id="IPR004107">
    <property type="entry name" value="Integrase_SAM-like_N"/>
</dbReference>
<dbReference type="InterPro" id="IPR010998">
    <property type="entry name" value="Integrase_recombinase_N"/>
</dbReference>
<evidence type="ECO:0000256" key="5">
    <source>
        <dbReference type="SAM" id="MobiDB-lite"/>
    </source>
</evidence>
<dbReference type="PROSITE" id="PS51900">
    <property type="entry name" value="CB"/>
    <property type="match status" value="1"/>
</dbReference>
<accession>A0ABS8ZC74</accession>
<dbReference type="PANTHER" id="PTHR30349">
    <property type="entry name" value="PHAGE INTEGRASE-RELATED"/>
    <property type="match status" value="1"/>
</dbReference>
<dbReference type="PROSITE" id="PS51898">
    <property type="entry name" value="TYR_RECOMBINASE"/>
    <property type="match status" value="1"/>
</dbReference>
<keyword evidence="1" id="KW-0229">DNA integration</keyword>
<dbReference type="InterPro" id="IPR002104">
    <property type="entry name" value="Integrase_catalytic"/>
</dbReference>
<organism evidence="8 9">
    <name type="scientific">Kibdelosporangium philippinense</name>
    <dbReference type="NCBI Taxonomy" id="211113"/>
    <lineage>
        <taxon>Bacteria</taxon>
        <taxon>Bacillati</taxon>
        <taxon>Actinomycetota</taxon>
        <taxon>Actinomycetes</taxon>
        <taxon>Pseudonocardiales</taxon>
        <taxon>Pseudonocardiaceae</taxon>
        <taxon>Kibdelosporangium</taxon>
    </lineage>
</organism>
<dbReference type="Proteomes" id="UP001521150">
    <property type="component" value="Unassembled WGS sequence"/>
</dbReference>
<dbReference type="Pfam" id="PF00589">
    <property type="entry name" value="Phage_integrase"/>
    <property type="match status" value="1"/>
</dbReference>
<evidence type="ECO:0000256" key="3">
    <source>
        <dbReference type="ARBA" id="ARBA00023172"/>
    </source>
</evidence>
<keyword evidence="3" id="KW-0233">DNA recombination</keyword>
<name>A0ABS8ZC74_9PSEU</name>
<evidence type="ECO:0000259" key="7">
    <source>
        <dbReference type="PROSITE" id="PS51900"/>
    </source>
</evidence>
<comment type="caution">
    <text evidence="8">The sequence shown here is derived from an EMBL/GenBank/DDBJ whole genome shotgun (WGS) entry which is preliminary data.</text>
</comment>
<evidence type="ECO:0000256" key="4">
    <source>
        <dbReference type="PROSITE-ProRule" id="PRU01248"/>
    </source>
</evidence>
<evidence type="ECO:0000313" key="8">
    <source>
        <dbReference type="EMBL" id="MCE7005468.1"/>
    </source>
</evidence>
<dbReference type="InterPro" id="IPR044068">
    <property type="entry name" value="CB"/>
</dbReference>
<dbReference type="Gene3D" id="1.10.443.10">
    <property type="entry name" value="Intergrase catalytic core"/>
    <property type="match status" value="1"/>
</dbReference>
<keyword evidence="2 4" id="KW-0238">DNA-binding</keyword>
<evidence type="ECO:0000256" key="1">
    <source>
        <dbReference type="ARBA" id="ARBA00022908"/>
    </source>
</evidence>
<dbReference type="InterPro" id="IPR013762">
    <property type="entry name" value="Integrase-like_cat_sf"/>
</dbReference>
<dbReference type="InterPro" id="IPR011010">
    <property type="entry name" value="DNA_brk_join_enz"/>
</dbReference>
<dbReference type="Gene3D" id="1.10.150.130">
    <property type="match status" value="1"/>
</dbReference>
<dbReference type="RefSeq" id="WP_233727048.1">
    <property type="nucleotide sequence ID" value="NZ_JAJVCN010000002.1"/>
</dbReference>
<dbReference type="EMBL" id="JAJVCN010000002">
    <property type="protein sequence ID" value="MCE7005468.1"/>
    <property type="molecule type" value="Genomic_DNA"/>
</dbReference>
<evidence type="ECO:0000256" key="2">
    <source>
        <dbReference type="ARBA" id="ARBA00023125"/>
    </source>
</evidence>
<dbReference type="InterPro" id="IPR050090">
    <property type="entry name" value="Tyrosine_recombinase_XerCD"/>
</dbReference>